<evidence type="ECO:0000313" key="3">
    <source>
        <dbReference type="EMBL" id="AYN21596.1"/>
    </source>
</evidence>
<dbReference type="InterPro" id="IPR054612">
    <property type="entry name" value="Phage_capsid-like_C"/>
</dbReference>
<proteinExistence type="predicted"/>
<dbReference type="SUPFAM" id="SSF56563">
    <property type="entry name" value="Major capsid protein gp5"/>
    <property type="match status" value="1"/>
</dbReference>
<evidence type="ECO:0000313" key="4">
    <source>
        <dbReference type="Proteomes" id="UP000268070"/>
    </source>
</evidence>
<evidence type="ECO:0000256" key="1">
    <source>
        <dbReference type="ARBA" id="ARBA00004328"/>
    </source>
</evidence>
<dbReference type="InterPro" id="IPR024455">
    <property type="entry name" value="Phage_capsid"/>
</dbReference>
<dbReference type="Gene3D" id="3.30.2400.10">
    <property type="entry name" value="Major capsid protein gp5"/>
    <property type="match status" value="1"/>
</dbReference>
<dbReference type="AlphaFoldDB" id="A0A3G2HWQ2"/>
<dbReference type="KEGG" id="aaqu:D3M96_14285"/>
<dbReference type="RefSeq" id="WP_121739321.1">
    <property type="nucleotide sequence ID" value="NZ_CP032153.1"/>
</dbReference>
<feature type="domain" description="Phage capsid-like C-terminal" evidence="2">
    <location>
        <begin position="137"/>
        <end position="433"/>
    </location>
</feature>
<dbReference type="Pfam" id="PF05065">
    <property type="entry name" value="Phage_capsid"/>
    <property type="match status" value="1"/>
</dbReference>
<name>A0A3G2HWQ2_9BURK</name>
<dbReference type="OrthoDB" id="6982310at2"/>
<organism evidence="3 4">
    <name type="scientific">Alcaligenes aquatilis</name>
    <dbReference type="NCBI Taxonomy" id="323284"/>
    <lineage>
        <taxon>Bacteria</taxon>
        <taxon>Pseudomonadati</taxon>
        <taxon>Pseudomonadota</taxon>
        <taxon>Betaproteobacteria</taxon>
        <taxon>Burkholderiales</taxon>
        <taxon>Alcaligenaceae</taxon>
        <taxon>Alcaligenes</taxon>
    </lineage>
</organism>
<sequence length="439" mass="46510">MAKKVHELRSERAAINDQVQALAAIEASGEQLSADQQAQFADLQSKFSELTAQIERAETAERMAAAAALPVESHANPIRTVPASPKEPEAKGAGMAKMVLALAAAQGNHREAAQIAMERGYGEHIAASLNTLTAGAGGVLVPTNLSSEVIELLRPKSVVRRLGARSLPLNNGNITLPRLKGGAVVGYIGSDSDIPVTNQEFDDLKLSGKKLTALVPISNDLLATSSSSPGVDAIVVGDLTAAIAAREDKAFIRDDGQSSNPKGLRYWAPTANVYPASQAEPTIAQVSLELNKLVLVLEAADANMSAAGWIMAPRTKRFLQAMRDGNGNKVYPELDAGMLMGYPVGLTTQVPVNLAVGSGPEAPTNGSEIYFADFGDCFIGEEEQLIIDYSKEATYKDSSGNVVSAFQRDQTLVRVIAKHDFGPRHAESVAVLTQVQWGK</sequence>
<dbReference type="NCBIfam" id="TIGR01554">
    <property type="entry name" value="major_cap_HK97"/>
    <property type="match status" value="1"/>
</dbReference>
<comment type="subcellular location">
    <subcellularLocation>
        <location evidence="1">Virion</location>
    </subcellularLocation>
</comment>
<accession>A0A3G2HWQ2</accession>
<protein>
    <submittedName>
        <fullName evidence="3">Phage major capsid protein</fullName>
    </submittedName>
</protein>
<evidence type="ECO:0000259" key="2">
    <source>
        <dbReference type="Pfam" id="PF05065"/>
    </source>
</evidence>
<reference evidence="3 4" key="1">
    <citation type="submission" date="2018-09" db="EMBL/GenBank/DDBJ databases">
        <title>Complete genome sequence of the hydrocarbonoclastic bacterium Alcaligenes aquatilis QD168, isolated from a crude-oil polluted marine sediment of Central Chile.</title>
        <authorList>
            <person name="Duran R.E."/>
            <person name="Barra B."/>
            <person name="Salva-Serra F."/>
            <person name="Mendez V."/>
            <person name="Moore E.R.B."/>
            <person name="Seeger M."/>
        </authorList>
    </citation>
    <scope>NUCLEOTIDE SEQUENCE [LARGE SCALE GENOMIC DNA]</scope>
    <source>
        <strain evidence="3 4">QD168</strain>
    </source>
</reference>
<dbReference type="Proteomes" id="UP000268070">
    <property type="component" value="Chromosome"/>
</dbReference>
<dbReference type="EMBL" id="CP032153">
    <property type="protein sequence ID" value="AYN21596.1"/>
    <property type="molecule type" value="Genomic_DNA"/>
</dbReference>
<gene>
    <name evidence="3" type="ORF">D3M96_14285</name>
</gene>